<dbReference type="Pfam" id="PF08447">
    <property type="entry name" value="PAS_3"/>
    <property type="match status" value="1"/>
</dbReference>
<keyword evidence="4" id="KW-0808">Transferase</keyword>
<dbReference type="InterPro" id="IPR000700">
    <property type="entry name" value="PAS-assoc_C"/>
</dbReference>
<dbReference type="PANTHER" id="PTHR43304">
    <property type="entry name" value="PHYTOCHROME-LIKE PROTEIN CPH1"/>
    <property type="match status" value="1"/>
</dbReference>
<proteinExistence type="predicted"/>
<keyword evidence="9" id="KW-1185">Reference proteome</keyword>
<dbReference type="CDD" id="cd00130">
    <property type="entry name" value="PAS"/>
    <property type="match status" value="1"/>
</dbReference>
<dbReference type="RefSeq" id="WP_345865673.1">
    <property type="nucleotide sequence ID" value="NZ_JBDIMF010000006.1"/>
</dbReference>
<dbReference type="SUPFAM" id="SSF55785">
    <property type="entry name" value="PYP-like sensor domain (PAS domain)"/>
    <property type="match status" value="1"/>
</dbReference>
<evidence type="ECO:0000256" key="4">
    <source>
        <dbReference type="ARBA" id="ARBA00022679"/>
    </source>
</evidence>
<keyword evidence="3" id="KW-0597">Phosphoprotein</keyword>
<dbReference type="PROSITE" id="PS50113">
    <property type="entry name" value="PAC"/>
    <property type="match status" value="1"/>
</dbReference>
<dbReference type="Proteomes" id="UP001404104">
    <property type="component" value="Unassembled WGS sequence"/>
</dbReference>
<evidence type="ECO:0000259" key="6">
    <source>
        <dbReference type="PROSITE" id="PS50112"/>
    </source>
</evidence>
<dbReference type="EMBL" id="JBDIMF010000006">
    <property type="protein sequence ID" value="MEN2787489.1"/>
    <property type="molecule type" value="Genomic_DNA"/>
</dbReference>
<protein>
    <recommendedName>
        <fullName evidence="2">histidine kinase</fullName>
        <ecNumber evidence="2">2.7.13.3</ecNumber>
    </recommendedName>
</protein>
<keyword evidence="5" id="KW-0418">Kinase</keyword>
<gene>
    <name evidence="8" type="ORF">ABC969_13800</name>
</gene>
<comment type="caution">
    <text evidence="8">The sequence shown here is derived from an EMBL/GenBank/DDBJ whole genome shotgun (WGS) entry which is preliminary data.</text>
</comment>
<organism evidence="8 9">
    <name type="scientific">Sphingomonas qilianensis</name>
    <dbReference type="NCBI Taxonomy" id="1736690"/>
    <lineage>
        <taxon>Bacteria</taxon>
        <taxon>Pseudomonadati</taxon>
        <taxon>Pseudomonadota</taxon>
        <taxon>Alphaproteobacteria</taxon>
        <taxon>Sphingomonadales</taxon>
        <taxon>Sphingomonadaceae</taxon>
        <taxon>Sphingomonas</taxon>
    </lineage>
</organism>
<dbReference type="PANTHER" id="PTHR43304:SF1">
    <property type="entry name" value="PAC DOMAIN-CONTAINING PROTEIN"/>
    <property type="match status" value="1"/>
</dbReference>
<dbReference type="EC" id="2.7.13.3" evidence="2"/>
<comment type="catalytic activity">
    <reaction evidence="1">
        <text>ATP + protein L-histidine = ADP + protein N-phospho-L-histidine.</text>
        <dbReference type="EC" id="2.7.13.3"/>
    </reaction>
</comment>
<evidence type="ECO:0000313" key="9">
    <source>
        <dbReference type="Proteomes" id="UP001404104"/>
    </source>
</evidence>
<dbReference type="PROSITE" id="PS50112">
    <property type="entry name" value="PAS"/>
    <property type="match status" value="1"/>
</dbReference>
<evidence type="ECO:0000259" key="7">
    <source>
        <dbReference type="PROSITE" id="PS50113"/>
    </source>
</evidence>
<reference evidence="8 9" key="1">
    <citation type="submission" date="2024-05" db="EMBL/GenBank/DDBJ databases">
        <authorList>
            <person name="Liu Q."/>
            <person name="Xin Y.-H."/>
        </authorList>
    </citation>
    <scope>NUCLEOTIDE SEQUENCE [LARGE SCALE GENOMIC DNA]</scope>
    <source>
        <strain evidence="8 9">CGMCC 1.15349</strain>
    </source>
</reference>
<dbReference type="InterPro" id="IPR000014">
    <property type="entry name" value="PAS"/>
</dbReference>
<dbReference type="Gene3D" id="3.30.450.20">
    <property type="entry name" value="PAS domain"/>
    <property type="match status" value="1"/>
</dbReference>
<evidence type="ECO:0000256" key="3">
    <source>
        <dbReference type="ARBA" id="ARBA00022553"/>
    </source>
</evidence>
<evidence type="ECO:0000313" key="8">
    <source>
        <dbReference type="EMBL" id="MEN2787489.1"/>
    </source>
</evidence>
<sequence>MYRHRHLIALLPDAGTPLPAWHREDTPFLPSLPAAWQCDLATDRLSWSIGVFDLFGIPRDAAIDRRSTLDLYMPESRLKLEQVRAAALETGGSFTIEVQIRRVDGELRWIRISAAVQCENGRPTVIHGTKQDITAEMAGYRSILEPMIPRGG</sequence>
<feature type="domain" description="PAS" evidence="6">
    <location>
        <begin position="47"/>
        <end position="91"/>
    </location>
</feature>
<dbReference type="NCBIfam" id="TIGR00229">
    <property type="entry name" value="sensory_box"/>
    <property type="match status" value="1"/>
</dbReference>
<name>A0ABU9XVE3_9SPHN</name>
<evidence type="ECO:0000256" key="2">
    <source>
        <dbReference type="ARBA" id="ARBA00012438"/>
    </source>
</evidence>
<evidence type="ECO:0000256" key="1">
    <source>
        <dbReference type="ARBA" id="ARBA00000085"/>
    </source>
</evidence>
<dbReference type="InterPro" id="IPR052162">
    <property type="entry name" value="Sensor_kinase/Photoreceptor"/>
</dbReference>
<feature type="domain" description="PAC" evidence="7">
    <location>
        <begin position="94"/>
        <end position="145"/>
    </location>
</feature>
<evidence type="ECO:0000256" key="5">
    <source>
        <dbReference type="ARBA" id="ARBA00022777"/>
    </source>
</evidence>
<dbReference type="InterPro" id="IPR013655">
    <property type="entry name" value="PAS_fold_3"/>
</dbReference>
<dbReference type="SMART" id="SM00086">
    <property type="entry name" value="PAC"/>
    <property type="match status" value="1"/>
</dbReference>
<dbReference type="InterPro" id="IPR035965">
    <property type="entry name" value="PAS-like_dom_sf"/>
</dbReference>
<accession>A0ABU9XVE3</accession>
<dbReference type="InterPro" id="IPR001610">
    <property type="entry name" value="PAC"/>
</dbReference>